<dbReference type="AlphaFoldDB" id="A0A381PS91"/>
<evidence type="ECO:0000259" key="1">
    <source>
        <dbReference type="SMART" id="SM01001"/>
    </source>
</evidence>
<gene>
    <name evidence="2" type="ORF">METZ01_LOCUS22192</name>
</gene>
<name>A0A381PS91_9ZZZZ</name>
<dbReference type="PANTHER" id="PTHR43064">
    <property type="entry name" value="PHOSPHORIBOSYLAMINOIMIDAZOLE CARBOXYLASE-RELATED"/>
    <property type="match status" value="1"/>
</dbReference>
<dbReference type="GO" id="GO:0006189">
    <property type="term" value="P:'de novo' IMP biosynthetic process"/>
    <property type="evidence" value="ECO:0007669"/>
    <property type="project" value="InterPro"/>
</dbReference>
<dbReference type="NCBIfam" id="NF033503">
    <property type="entry name" value="LarB"/>
    <property type="match status" value="1"/>
</dbReference>
<accession>A0A381PS91</accession>
<dbReference type="EMBL" id="UINC01001060">
    <property type="protein sequence ID" value="SUZ69338.1"/>
    <property type="molecule type" value="Genomic_DNA"/>
</dbReference>
<dbReference type="SUPFAM" id="SSF52255">
    <property type="entry name" value="N5-CAIR mutase (phosphoribosylaminoimidazole carboxylase, PurE)"/>
    <property type="match status" value="1"/>
</dbReference>
<organism evidence="2">
    <name type="scientific">marine metagenome</name>
    <dbReference type="NCBI Taxonomy" id="408172"/>
    <lineage>
        <taxon>unclassified sequences</taxon>
        <taxon>metagenomes</taxon>
        <taxon>ecological metagenomes</taxon>
    </lineage>
</organism>
<dbReference type="SMART" id="SM01001">
    <property type="entry name" value="AIRC"/>
    <property type="match status" value="1"/>
</dbReference>
<dbReference type="Pfam" id="PF00731">
    <property type="entry name" value="AIRC"/>
    <property type="match status" value="1"/>
</dbReference>
<dbReference type="GO" id="GO:0016787">
    <property type="term" value="F:hydrolase activity"/>
    <property type="evidence" value="ECO:0007669"/>
    <property type="project" value="InterPro"/>
</dbReference>
<dbReference type="InterPro" id="IPR000031">
    <property type="entry name" value="PurE_dom"/>
</dbReference>
<feature type="domain" description="PurE" evidence="1">
    <location>
        <begin position="135"/>
        <end position="267"/>
    </location>
</feature>
<reference evidence="2" key="1">
    <citation type="submission" date="2018-05" db="EMBL/GenBank/DDBJ databases">
        <authorList>
            <person name="Lanie J.A."/>
            <person name="Ng W.-L."/>
            <person name="Kazmierczak K.M."/>
            <person name="Andrzejewski T.M."/>
            <person name="Davidsen T.M."/>
            <person name="Wayne K.J."/>
            <person name="Tettelin H."/>
            <person name="Glass J.I."/>
            <person name="Rusch D."/>
            <person name="Podicherti R."/>
            <person name="Tsui H.-C.T."/>
            <person name="Winkler M.E."/>
        </authorList>
    </citation>
    <scope>NUCLEOTIDE SEQUENCE</scope>
</reference>
<dbReference type="PANTHER" id="PTHR43064:SF1">
    <property type="entry name" value="SLL1489 PROTEIN"/>
    <property type="match status" value="1"/>
</dbReference>
<protein>
    <recommendedName>
        <fullName evidence="1">PurE domain-containing protein</fullName>
    </recommendedName>
</protein>
<sequence length="268" mass="27457">MVGSLVVTSWQDTPAEARIMNEKELRELLEQVKAGNIGPDDALNSLRRLPFADLGHARIDHHRSLRTGAPEAVYGPNKSPEHCVSIVSELLDNGTGPVLLTRATNEQIDAVQGSHPDATIIGSTVVWRSAPPTDANVVVAAAGTADLPVADEACAVLGAHGVTAIRLTDVGVAGLHRLLAELDTLLEAEVVISIAGMEGALATAIGGLTAAPVIAVPTSVGYGAALDGVTALLAMHATCAAGVTVVGIDNGFGAAMAAMRILNHQDRS</sequence>
<proteinExistence type="predicted"/>
<dbReference type="InterPro" id="IPR039476">
    <property type="entry name" value="P2CMN_synthase_LarB"/>
</dbReference>
<evidence type="ECO:0000313" key="2">
    <source>
        <dbReference type="EMBL" id="SUZ69338.1"/>
    </source>
</evidence>
<dbReference type="Gene3D" id="3.40.50.1970">
    <property type="match status" value="1"/>
</dbReference>